<dbReference type="STRING" id="48269.A0A183N050"/>
<keyword evidence="3" id="KW-1185">Reference proteome</keyword>
<dbReference type="Pfam" id="PF20049">
    <property type="entry name" value="DUF6451"/>
    <property type="match status" value="1"/>
</dbReference>
<accession>A0A183N050</accession>
<proteinExistence type="predicted"/>
<name>A0A183N050_9TREM</name>
<feature type="compositionally biased region" description="Basic and acidic residues" evidence="1">
    <location>
        <begin position="232"/>
        <end position="256"/>
    </location>
</feature>
<organism evidence="2 3">
    <name type="scientific">Schistosoma margrebowiei</name>
    <dbReference type="NCBI Taxonomy" id="48269"/>
    <lineage>
        <taxon>Eukaryota</taxon>
        <taxon>Metazoa</taxon>
        <taxon>Spiralia</taxon>
        <taxon>Lophotrochozoa</taxon>
        <taxon>Platyhelminthes</taxon>
        <taxon>Trematoda</taxon>
        <taxon>Digenea</taxon>
        <taxon>Strigeidida</taxon>
        <taxon>Schistosomatoidea</taxon>
        <taxon>Schistosomatidae</taxon>
        <taxon>Schistosoma</taxon>
    </lineage>
</organism>
<evidence type="ECO:0000313" key="3">
    <source>
        <dbReference type="Proteomes" id="UP000277204"/>
    </source>
</evidence>
<dbReference type="Proteomes" id="UP000277204">
    <property type="component" value="Unassembled WGS sequence"/>
</dbReference>
<sequence>MSSLHLKSSKPKEKNKTKENITLRNGDTNEKDEQQLDRSRMKAVGRVGQRMPIDGICSIGVNRRKQYVYLYKRIAANSAVVSLNIHKGESEILRYNAACNNPITIDGENLEDLKNVTILGSIIDEHGRSDAEVKARIGRIRAAYLQLKGLWEAKQLPTNTEVRIFRTNVKTLLLQNTLDPLTKHYQQQATVKENKPDSNGGRDQEEALKVDRTHIEKGTRLCHKTSPQVESSRLKEEKKKTKEHIMPENGDRHEEK</sequence>
<dbReference type="AlphaFoldDB" id="A0A183N050"/>
<gene>
    <name evidence="2" type="ORF">SMRZ_LOCUS21675</name>
</gene>
<feature type="compositionally biased region" description="Basic and acidic residues" evidence="1">
    <location>
        <begin position="192"/>
        <end position="219"/>
    </location>
</feature>
<protein>
    <submittedName>
        <fullName evidence="2">Uncharacterized protein</fullName>
    </submittedName>
</protein>
<dbReference type="InterPro" id="IPR045609">
    <property type="entry name" value="DUF6451"/>
</dbReference>
<dbReference type="EMBL" id="UZAI01018812">
    <property type="protein sequence ID" value="VDP40386.1"/>
    <property type="molecule type" value="Genomic_DNA"/>
</dbReference>
<evidence type="ECO:0000256" key="1">
    <source>
        <dbReference type="SAM" id="MobiDB-lite"/>
    </source>
</evidence>
<reference evidence="2 3" key="1">
    <citation type="submission" date="2018-11" db="EMBL/GenBank/DDBJ databases">
        <authorList>
            <consortium name="Pathogen Informatics"/>
        </authorList>
    </citation>
    <scope>NUCLEOTIDE SEQUENCE [LARGE SCALE GENOMIC DNA]</scope>
    <source>
        <strain evidence="2 3">Zambia</strain>
    </source>
</reference>
<evidence type="ECO:0000313" key="2">
    <source>
        <dbReference type="EMBL" id="VDP40386.1"/>
    </source>
</evidence>
<feature type="compositionally biased region" description="Basic and acidic residues" evidence="1">
    <location>
        <begin position="10"/>
        <end position="37"/>
    </location>
</feature>
<feature type="region of interest" description="Disordered" evidence="1">
    <location>
        <begin position="188"/>
        <end position="256"/>
    </location>
</feature>
<feature type="region of interest" description="Disordered" evidence="1">
    <location>
        <begin position="1"/>
        <end position="37"/>
    </location>
</feature>